<dbReference type="Pfam" id="PF09476">
    <property type="entry name" value="Pilus_CpaD"/>
    <property type="match status" value="1"/>
</dbReference>
<accession>A0A0G3ER33</accession>
<keyword evidence="1" id="KW-0732">Signal</keyword>
<sequence length="130" mass="13266">MSFRLLAVALLPLSLLGCMSTHPPLGMPDVSVIGYDGQHAVPPDCAKLVQPSHLVDAGVGRPGMAFGCATYSNLAAMLARPADLVAPRPYGGVDANTAAAAVRRYQEGRVMPLNATSTVASPAASNGTGH</sequence>
<protein>
    <recommendedName>
        <fullName evidence="4">Pilus assembly protein</fullName>
    </recommendedName>
</protein>
<feature type="signal peptide" evidence="1">
    <location>
        <begin position="1"/>
        <end position="20"/>
    </location>
</feature>
<dbReference type="InterPro" id="IPR019027">
    <property type="entry name" value="Pilus_biogenesis_CpaD-related"/>
</dbReference>
<dbReference type="RefSeq" id="WP_047213568.1">
    <property type="nucleotide sequence ID" value="NZ_CP011568.3"/>
</dbReference>
<organism evidence="2 3">
    <name type="scientific">Pandoraea thiooxydans</name>
    <dbReference type="NCBI Taxonomy" id="445709"/>
    <lineage>
        <taxon>Bacteria</taxon>
        <taxon>Pseudomonadati</taxon>
        <taxon>Pseudomonadota</taxon>
        <taxon>Betaproteobacteria</taxon>
        <taxon>Burkholderiales</taxon>
        <taxon>Burkholderiaceae</taxon>
        <taxon>Pandoraea</taxon>
    </lineage>
</organism>
<dbReference type="PROSITE" id="PS51257">
    <property type="entry name" value="PROKAR_LIPOPROTEIN"/>
    <property type="match status" value="1"/>
</dbReference>
<reference evidence="3" key="1">
    <citation type="submission" date="2015-06" db="EMBL/GenBank/DDBJ databases">
        <authorList>
            <person name="Lim Y.L."/>
            <person name="Ee R."/>
            <person name="Yong D."/>
            <person name="How K.Y."/>
            <person name="Yin W.F."/>
            <person name="Chan K.G."/>
        </authorList>
    </citation>
    <scope>NUCLEOTIDE SEQUENCE [LARGE SCALE GENOMIC DNA]</scope>
    <source>
        <strain evidence="3">DSM 25325</strain>
    </source>
</reference>
<dbReference type="EMBL" id="CP011568">
    <property type="protein sequence ID" value="AKJ67812.1"/>
    <property type="molecule type" value="Genomic_DNA"/>
</dbReference>
<evidence type="ECO:0000313" key="2">
    <source>
        <dbReference type="EMBL" id="AKJ67812.1"/>
    </source>
</evidence>
<dbReference type="OrthoDB" id="8596237at2"/>
<evidence type="ECO:0000256" key="1">
    <source>
        <dbReference type="SAM" id="SignalP"/>
    </source>
</evidence>
<dbReference type="STRING" id="445709.ABW99_05845"/>
<proteinExistence type="predicted"/>
<feature type="chain" id="PRO_5002553323" description="Pilus assembly protein" evidence="1">
    <location>
        <begin position="21"/>
        <end position="130"/>
    </location>
</feature>
<evidence type="ECO:0008006" key="4">
    <source>
        <dbReference type="Google" id="ProtNLM"/>
    </source>
</evidence>
<dbReference type="Proteomes" id="UP000036700">
    <property type="component" value="Chromosome"/>
</dbReference>
<name>A0A0G3ER33_9BURK</name>
<evidence type="ECO:0000313" key="3">
    <source>
        <dbReference type="Proteomes" id="UP000036700"/>
    </source>
</evidence>
<dbReference type="KEGG" id="ptx:ABW99_05845"/>
<dbReference type="PATRIC" id="fig|445709.3.peg.1258"/>
<dbReference type="AlphaFoldDB" id="A0A0G3ER33"/>
<gene>
    <name evidence="2" type="ORF">ABW99_05845</name>
</gene>
<keyword evidence="3" id="KW-1185">Reference proteome</keyword>